<evidence type="ECO:0000313" key="2">
    <source>
        <dbReference type="EMBL" id="MBB2967595.1"/>
    </source>
</evidence>
<keyword evidence="1" id="KW-1133">Transmembrane helix</keyword>
<protein>
    <submittedName>
        <fullName evidence="2">Uncharacterized protein</fullName>
    </submittedName>
</protein>
<organism evidence="2 3">
    <name type="scientific">Leifsonia aquatica</name>
    <name type="common">Corynebacterium aquaticum</name>
    <dbReference type="NCBI Taxonomy" id="144185"/>
    <lineage>
        <taxon>Bacteria</taxon>
        <taxon>Bacillati</taxon>
        <taxon>Actinomycetota</taxon>
        <taxon>Actinomycetes</taxon>
        <taxon>Micrococcales</taxon>
        <taxon>Microbacteriaceae</taxon>
        <taxon>Leifsonia</taxon>
    </lineage>
</organism>
<feature type="transmembrane region" description="Helical" evidence="1">
    <location>
        <begin position="12"/>
        <end position="34"/>
    </location>
</feature>
<gene>
    <name evidence="2" type="ORF">FHX33_002358</name>
</gene>
<reference evidence="2 3" key="1">
    <citation type="submission" date="2020-08" db="EMBL/GenBank/DDBJ databases">
        <title>Sequencing the genomes of 1000 actinobacteria strains.</title>
        <authorList>
            <person name="Klenk H.-P."/>
        </authorList>
    </citation>
    <scope>NUCLEOTIDE SEQUENCE [LARGE SCALE GENOMIC DNA]</scope>
    <source>
        <strain evidence="2 3">DSM 20146</strain>
    </source>
</reference>
<keyword evidence="1" id="KW-0472">Membrane</keyword>
<accession>A0A7W4YK62</accession>
<dbReference type="EMBL" id="JACHVP010000002">
    <property type="protein sequence ID" value="MBB2967595.1"/>
    <property type="molecule type" value="Genomic_DNA"/>
</dbReference>
<evidence type="ECO:0000313" key="3">
    <source>
        <dbReference type="Proteomes" id="UP000538196"/>
    </source>
</evidence>
<evidence type="ECO:0000256" key="1">
    <source>
        <dbReference type="SAM" id="Phobius"/>
    </source>
</evidence>
<sequence length="346" mass="36057">MAGDESGHRTRALILWSGIGLLLILALVAAFAAVQRTYYSASGFVTGYVQTLAAHDVASALAMPGAAPTATALTKAGLPTDASHELLRADLLPRISDIAVVSDRALPSGEHSVTVRAKSDGHAVTATFSVEQSGSVLGILPLWRFATTPLSVAHVTVAHAQDFTIASHTVSPRASAPDQPATAFSVAADYLLFAPGRYELGHTSKYLDAAPAVVLAKPASTVETTVDAQPTAAFTAAVQKQLNAFLDQCATQQVLQPAGCPFGVEIDDRVQGLPAWTMATYPAVHLTAGQTAWTMDQAVGVAHLSVTVQSLFDGTVSQRESDERFAVSLTSVVIRSDGSLDIVVGQ</sequence>
<dbReference type="RefSeq" id="WP_021760171.1">
    <property type="nucleotide sequence ID" value="NZ_JACHVP010000002.1"/>
</dbReference>
<dbReference type="AlphaFoldDB" id="A0A7W4YK62"/>
<keyword evidence="3" id="KW-1185">Reference proteome</keyword>
<comment type="caution">
    <text evidence="2">The sequence shown here is derived from an EMBL/GenBank/DDBJ whole genome shotgun (WGS) entry which is preliminary data.</text>
</comment>
<keyword evidence="1" id="KW-0812">Transmembrane</keyword>
<proteinExistence type="predicted"/>
<name>A0A7W4YK62_LEIAQ</name>
<dbReference type="Proteomes" id="UP000538196">
    <property type="component" value="Unassembled WGS sequence"/>
</dbReference>